<keyword evidence="1" id="KW-0446">Lipid-binding</keyword>
<dbReference type="SUPFAM" id="SSF82549">
    <property type="entry name" value="DAK1/DegV-like"/>
    <property type="match status" value="1"/>
</dbReference>
<dbReference type="InterPro" id="IPR003797">
    <property type="entry name" value="DegV"/>
</dbReference>
<dbReference type="PANTHER" id="PTHR33434:SF2">
    <property type="entry name" value="FATTY ACID-BINDING PROTEIN TM_1468"/>
    <property type="match status" value="1"/>
</dbReference>
<protein>
    <submittedName>
        <fullName evidence="2">DegV family protein</fullName>
    </submittedName>
</protein>
<dbReference type="PANTHER" id="PTHR33434">
    <property type="entry name" value="DEGV DOMAIN-CONTAINING PROTEIN DR_1986-RELATED"/>
    <property type="match status" value="1"/>
</dbReference>
<name>A0ABT1EF43_9FIRM</name>
<dbReference type="PROSITE" id="PS51482">
    <property type="entry name" value="DEGV"/>
    <property type="match status" value="1"/>
</dbReference>
<dbReference type="NCBIfam" id="TIGR00762">
    <property type="entry name" value="DegV"/>
    <property type="match status" value="1"/>
</dbReference>
<comment type="caution">
    <text evidence="2">The sequence shown here is derived from an EMBL/GenBank/DDBJ whole genome shotgun (WGS) entry which is preliminary data.</text>
</comment>
<evidence type="ECO:0000256" key="1">
    <source>
        <dbReference type="ARBA" id="ARBA00023121"/>
    </source>
</evidence>
<accession>A0ABT1EF43</accession>
<organism evidence="2 3">
    <name type="scientific">Ohessyouella blattaphilus</name>
    <dbReference type="NCBI Taxonomy" id="2949333"/>
    <lineage>
        <taxon>Bacteria</taxon>
        <taxon>Bacillati</taxon>
        <taxon>Bacillota</taxon>
        <taxon>Clostridia</taxon>
        <taxon>Lachnospirales</taxon>
        <taxon>Lachnospiraceae</taxon>
        <taxon>Ohessyouella</taxon>
    </lineage>
</organism>
<proteinExistence type="predicted"/>
<dbReference type="Gene3D" id="3.40.50.10170">
    <property type="match status" value="1"/>
</dbReference>
<evidence type="ECO:0000313" key="3">
    <source>
        <dbReference type="Proteomes" id="UP001523565"/>
    </source>
</evidence>
<dbReference type="InterPro" id="IPR050270">
    <property type="entry name" value="DegV_domain_contain"/>
</dbReference>
<dbReference type="InterPro" id="IPR043168">
    <property type="entry name" value="DegV_C"/>
</dbReference>
<evidence type="ECO:0000313" key="2">
    <source>
        <dbReference type="EMBL" id="MCP1109331.1"/>
    </source>
</evidence>
<dbReference type="EMBL" id="JAMZFV010000003">
    <property type="protein sequence ID" value="MCP1109331.1"/>
    <property type="molecule type" value="Genomic_DNA"/>
</dbReference>
<keyword evidence="3" id="KW-1185">Reference proteome</keyword>
<dbReference type="Pfam" id="PF02645">
    <property type="entry name" value="DegV"/>
    <property type="match status" value="1"/>
</dbReference>
<sequence>MSEYVITTDSNSDIPREYKEKHGITIIPQYYGFGDTVYGDEKNLSPAEFYQMMAEGELPTSMANNPAVIREKFEVLLKEEKDILHIAFSSALSGSYNNVVMVAEELLEEYPKRQIIVIDSLTVSLGETLLLLGALEKQAEGASLQEVADWLTAQKSNIHIQFTVDDVNHLYRGGRISKTASVVLGIVNIKPLLKITEEGTLAALGTIRGRKRSLSTLVNNMKSEIKEKGKSKRVGIIHANCQEDADYVARLAKEVLPEAEIIINDISPSIGTHAGPGALGICYFIER</sequence>
<dbReference type="RefSeq" id="WP_262068241.1">
    <property type="nucleotide sequence ID" value="NZ_JAMXOC010000003.1"/>
</dbReference>
<dbReference type="Proteomes" id="UP001523565">
    <property type="component" value="Unassembled WGS sequence"/>
</dbReference>
<reference evidence="2 3" key="1">
    <citation type="journal article" date="2022" name="Genome Biol. Evol.">
        <title>Host diet, physiology and behaviors set the stage for Lachnospiraceae cladogenesis.</title>
        <authorList>
            <person name="Vera-Ponce De Leon A."/>
            <person name="Schneider M."/>
            <person name="Jahnes B.C."/>
            <person name="Sadowski V."/>
            <person name="Camuy-Velez L.A."/>
            <person name="Duan J."/>
            <person name="Sabree Z.L."/>
        </authorList>
    </citation>
    <scope>NUCLEOTIDE SEQUENCE [LARGE SCALE GENOMIC DNA]</scope>
    <source>
        <strain evidence="2 3">PAL227</strain>
    </source>
</reference>
<dbReference type="Gene3D" id="3.30.1180.10">
    <property type="match status" value="1"/>
</dbReference>
<gene>
    <name evidence="2" type="ORF">NK118_03590</name>
</gene>